<evidence type="ECO:0000256" key="4">
    <source>
        <dbReference type="ARBA" id="ARBA00022679"/>
    </source>
</evidence>
<evidence type="ECO:0000256" key="8">
    <source>
        <dbReference type="ARBA" id="ARBA00022833"/>
    </source>
</evidence>
<evidence type="ECO:0000256" key="11">
    <source>
        <dbReference type="RuleBase" id="RU369090"/>
    </source>
</evidence>
<evidence type="ECO:0000256" key="7">
    <source>
        <dbReference type="ARBA" id="ARBA00022786"/>
    </source>
</evidence>
<name>A0A7I8KNL7_SPIIN</name>
<keyword evidence="8 11" id="KW-0862">Zinc</keyword>
<evidence type="ECO:0000256" key="3">
    <source>
        <dbReference type="ARBA" id="ARBA00004906"/>
    </source>
</evidence>
<comment type="catalytic activity">
    <reaction evidence="1 11">
        <text>S-ubiquitinyl-[E2 ubiquitin-conjugating enzyme]-L-cysteine + [acceptor protein]-L-lysine = [E2 ubiquitin-conjugating enzyme]-L-cysteine + N(6)-ubiquitinyl-[acceptor protein]-L-lysine.</text>
        <dbReference type="EC" id="2.3.2.27"/>
    </reaction>
</comment>
<protein>
    <recommendedName>
        <fullName evidence="11">E3 ubiquitin-protein ligase RMA</fullName>
        <ecNumber evidence="11">2.3.2.27</ecNumber>
    </recommendedName>
    <alternativeName>
        <fullName evidence="11">Protein RING membrane-anchor</fullName>
    </alternativeName>
    <alternativeName>
        <fullName evidence="11">RING-type E3 ubiquitin transferase RMA</fullName>
    </alternativeName>
</protein>
<keyword evidence="11" id="KW-1133">Transmembrane helix</keyword>
<dbReference type="InterPro" id="IPR045103">
    <property type="entry name" value="RNF5/RNF185-like"/>
</dbReference>
<proteinExistence type="predicted"/>
<dbReference type="OrthoDB" id="6270329at2759"/>
<keyword evidence="9 11" id="KW-0472">Membrane</keyword>
<dbReference type="GO" id="GO:0005789">
    <property type="term" value="C:endoplasmic reticulum membrane"/>
    <property type="evidence" value="ECO:0007669"/>
    <property type="project" value="UniProtKB-SubCell"/>
</dbReference>
<evidence type="ECO:0000256" key="10">
    <source>
        <dbReference type="PROSITE-ProRule" id="PRU00175"/>
    </source>
</evidence>
<keyword evidence="5 11" id="KW-0479">Metal-binding</keyword>
<dbReference type="PANTHER" id="PTHR12313">
    <property type="entry name" value="E3 UBIQUITIN-PROTEIN LIGASE RNF5-RELATED"/>
    <property type="match status" value="1"/>
</dbReference>
<evidence type="ECO:0000256" key="6">
    <source>
        <dbReference type="ARBA" id="ARBA00022771"/>
    </source>
</evidence>
<dbReference type="GO" id="GO:0008270">
    <property type="term" value="F:zinc ion binding"/>
    <property type="evidence" value="ECO:0007669"/>
    <property type="project" value="UniProtKB-KW"/>
</dbReference>
<dbReference type="GO" id="GO:0016567">
    <property type="term" value="P:protein ubiquitination"/>
    <property type="evidence" value="ECO:0007669"/>
    <property type="project" value="UniProtKB-UniPathway"/>
</dbReference>
<dbReference type="PROSITE" id="PS50089">
    <property type="entry name" value="ZF_RING_2"/>
    <property type="match status" value="1"/>
</dbReference>
<dbReference type="Proteomes" id="UP000663760">
    <property type="component" value="Chromosome 7"/>
</dbReference>
<keyword evidence="6 10" id="KW-0863">Zinc-finger</keyword>
<dbReference type="InterPro" id="IPR017907">
    <property type="entry name" value="Znf_RING_CS"/>
</dbReference>
<dbReference type="Pfam" id="PF00097">
    <property type="entry name" value="zf-C3HC4"/>
    <property type="match status" value="1"/>
</dbReference>
<dbReference type="SMART" id="SM00184">
    <property type="entry name" value="RING"/>
    <property type="match status" value="1"/>
</dbReference>
<evidence type="ECO:0000313" key="13">
    <source>
        <dbReference type="EMBL" id="CAA7399082.1"/>
    </source>
</evidence>
<reference evidence="13" key="1">
    <citation type="submission" date="2020-02" db="EMBL/GenBank/DDBJ databases">
        <authorList>
            <person name="Scholz U."/>
            <person name="Mascher M."/>
            <person name="Fiebig A."/>
        </authorList>
    </citation>
    <scope>NUCLEOTIDE SEQUENCE</scope>
</reference>
<comment type="caution">
    <text evidence="11">Lacks conserved residue(s) required for the propagation of feature annotation.</text>
</comment>
<evidence type="ECO:0000259" key="12">
    <source>
        <dbReference type="PROSITE" id="PS50089"/>
    </source>
</evidence>
<accession>A0A7I8KNL7</accession>
<gene>
    <name evidence="13" type="ORF">SI8410_07009752</name>
</gene>
<dbReference type="GO" id="GO:0006511">
    <property type="term" value="P:ubiquitin-dependent protein catabolic process"/>
    <property type="evidence" value="ECO:0007669"/>
    <property type="project" value="UniProtKB-UniRule"/>
</dbReference>
<feature type="transmembrane region" description="Helical" evidence="11">
    <location>
        <begin position="146"/>
        <end position="164"/>
    </location>
</feature>
<organism evidence="13 14">
    <name type="scientific">Spirodela intermedia</name>
    <name type="common">Intermediate duckweed</name>
    <dbReference type="NCBI Taxonomy" id="51605"/>
    <lineage>
        <taxon>Eukaryota</taxon>
        <taxon>Viridiplantae</taxon>
        <taxon>Streptophyta</taxon>
        <taxon>Embryophyta</taxon>
        <taxon>Tracheophyta</taxon>
        <taxon>Spermatophyta</taxon>
        <taxon>Magnoliopsida</taxon>
        <taxon>Liliopsida</taxon>
        <taxon>Araceae</taxon>
        <taxon>Lemnoideae</taxon>
        <taxon>Spirodela</taxon>
    </lineage>
</organism>
<dbReference type="PROSITE" id="PS00518">
    <property type="entry name" value="ZF_RING_1"/>
    <property type="match status" value="1"/>
</dbReference>
<keyword evidence="11" id="KW-0256">Endoplasmic reticulum</keyword>
<comment type="function">
    <text evidence="11">E3 ubiquitin-protein ligase.</text>
</comment>
<feature type="domain" description="RING-type" evidence="12">
    <location>
        <begin position="42"/>
        <end position="84"/>
    </location>
</feature>
<dbReference type="InterPro" id="IPR001841">
    <property type="entry name" value="Znf_RING"/>
</dbReference>
<dbReference type="EC" id="2.3.2.27" evidence="11"/>
<comment type="pathway">
    <text evidence="3 11">Protein modification; protein ubiquitination.</text>
</comment>
<keyword evidence="14" id="KW-1185">Reference proteome</keyword>
<evidence type="ECO:0000256" key="9">
    <source>
        <dbReference type="ARBA" id="ARBA00023136"/>
    </source>
</evidence>
<sequence>MEAAAAAADVEHSFCGEQLPAGKLDRGCHQYHESSPAGSFDCNICLEDAAEPVVTLCGHLYCWPCIYKWLHLEGKDPQQCPVCKTAVSQTALVPLYGRGYTTGKPADVPRRPPPALAATDHLLSAPRPRASHQWHHHRHLDRRGDGHYLSLLGGTAVAVLPWVLGEQWMGLYYTNPYEHLVTTAHETRRLRRQELSLHRISVFLFCCLILCLLLF</sequence>
<evidence type="ECO:0000256" key="5">
    <source>
        <dbReference type="ARBA" id="ARBA00022723"/>
    </source>
</evidence>
<comment type="subcellular location">
    <subcellularLocation>
        <location evidence="2">Endomembrane system</location>
    </subcellularLocation>
    <subcellularLocation>
        <location evidence="11">Endoplasmic reticulum membrane</location>
        <topology evidence="11">Single-pass type IV membrane protein</topology>
    </subcellularLocation>
</comment>
<dbReference type="EMBL" id="LR746270">
    <property type="protein sequence ID" value="CAA7399082.1"/>
    <property type="molecule type" value="Genomic_DNA"/>
</dbReference>
<comment type="domain">
    <text evidence="11">The RING-type zinc finger domain is responsible for E3 ligase activity.</text>
</comment>
<dbReference type="Gene3D" id="3.30.40.10">
    <property type="entry name" value="Zinc/RING finger domain, C3HC4 (zinc finger)"/>
    <property type="match status" value="1"/>
</dbReference>
<dbReference type="SUPFAM" id="SSF57850">
    <property type="entry name" value="RING/U-box"/>
    <property type="match status" value="1"/>
</dbReference>
<dbReference type="GO" id="GO:0061630">
    <property type="term" value="F:ubiquitin protein ligase activity"/>
    <property type="evidence" value="ECO:0007669"/>
    <property type="project" value="UniProtKB-UniRule"/>
</dbReference>
<evidence type="ECO:0000256" key="1">
    <source>
        <dbReference type="ARBA" id="ARBA00000900"/>
    </source>
</evidence>
<dbReference type="InterPro" id="IPR013083">
    <property type="entry name" value="Znf_RING/FYVE/PHD"/>
</dbReference>
<evidence type="ECO:0000256" key="2">
    <source>
        <dbReference type="ARBA" id="ARBA00004308"/>
    </source>
</evidence>
<dbReference type="InterPro" id="IPR018957">
    <property type="entry name" value="Znf_C3HC4_RING-type"/>
</dbReference>
<feature type="transmembrane region" description="Helical" evidence="11">
    <location>
        <begin position="196"/>
        <end position="214"/>
    </location>
</feature>
<keyword evidence="4 11" id="KW-0808">Transferase</keyword>
<keyword evidence="11" id="KW-0812">Transmembrane</keyword>
<dbReference type="AlphaFoldDB" id="A0A7I8KNL7"/>
<dbReference type="UniPathway" id="UPA00143"/>
<keyword evidence="7 11" id="KW-0833">Ubl conjugation pathway</keyword>
<evidence type="ECO:0000313" key="14">
    <source>
        <dbReference type="Proteomes" id="UP000663760"/>
    </source>
</evidence>